<sequence>MPVLRNKEKSILYIHTPKTGGAYIEDFFKANGFKMTYWTSIIDPIERCTAQHYHMKILNQLFDFSKFNFIFMTVRNPISRLVSEYNWLIKKRKILSPSISFEEFLKKTLEDYNKNPYLYDNHIRPQTEFAKKGVTVFKQENQFDEKWAERLETLIGIEFKTKEVVKTQNSPDFHKKLTLGDVDPAVVKAVNDFYHLDFKNFNYDPEEAWNSYGIHLE</sequence>
<gene>
    <name evidence="1" type="ORF">QGN29_02300</name>
</gene>
<dbReference type="InterPro" id="IPR005331">
    <property type="entry name" value="Sulfotransferase"/>
</dbReference>
<dbReference type="Pfam" id="PF03567">
    <property type="entry name" value="Sulfotransfer_2"/>
    <property type="match status" value="1"/>
</dbReference>
<dbReference type="KEGG" id="tmk:QGN29_02300"/>
<dbReference type="SUPFAM" id="SSF52540">
    <property type="entry name" value="P-loop containing nucleoside triphosphate hydrolases"/>
    <property type="match status" value="1"/>
</dbReference>
<protein>
    <submittedName>
        <fullName evidence="1">Sulfotransferase family 2 domain-containing protein</fullName>
    </submittedName>
</protein>
<dbReference type="Proteomes" id="UP001268683">
    <property type="component" value="Chromosome"/>
</dbReference>
<dbReference type="AlphaFoldDB" id="A0AA52EHE1"/>
<evidence type="ECO:0000313" key="2">
    <source>
        <dbReference type="Proteomes" id="UP001268683"/>
    </source>
</evidence>
<reference evidence="1" key="1">
    <citation type="submission" date="2023-04" db="EMBL/GenBank/DDBJ databases">
        <title>Complete genome sequence of Temperatibacter marinus.</title>
        <authorList>
            <person name="Rong J.-C."/>
            <person name="Yi M.-L."/>
            <person name="Zhao Q."/>
        </authorList>
    </citation>
    <scope>NUCLEOTIDE SEQUENCE</scope>
    <source>
        <strain evidence="1">NBRC 110045</strain>
    </source>
</reference>
<organism evidence="1 2">
    <name type="scientific">Temperatibacter marinus</name>
    <dbReference type="NCBI Taxonomy" id="1456591"/>
    <lineage>
        <taxon>Bacteria</taxon>
        <taxon>Pseudomonadati</taxon>
        <taxon>Pseudomonadota</taxon>
        <taxon>Alphaproteobacteria</taxon>
        <taxon>Kordiimonadales</taxon>
        <taxon>Temperatibacteraceae</taxon>
        <taxon>Temperatibacter</taxon>
    </lineage>
</organism>
<dbReference type="GO" id="GO:0016020">
    <property type="term" value="C:membrane"/>
    <property type="evidence" value="ECO:0007669"/>
    <property type="project" value="InterPro"/>
</dbReference>
<proteinExistence type="predicted"/>
<dbReference type="Gene3D" id="3.40.50.300">
    <property type="entry name" value="P-loop containing nucleotide triphosphate hydrolases"/>
    <property type="match status" value="1"/>
</dbReference>
<dbReference type="EMBL" id="CP123872">
    <property type="protein sequence ID" value="WND03198.1"/>
    <property type="molecule type" value="Genomic_DNA"/>
</dbReference>
<accession>A0AA52EHE1</accession>
<dbReference type="GO" id="GO:0008146">
    <property type="term" value="F:sulfotransferase activity"/>
    <property type="evidence" value="ECO:0007669"/>
    <property type="project" value="InterPro"/>
</dbReference>
<keyword evidence="2" id="KW-1185">Reference proteome</keyword>
<dbReference type="InterPro" id="IPR027417">
    <property type="entry name" value="P-loop_NTPase"/>
</dbReference>
<dbReference type="RefSeq" id="WP_310799047.1">
    <property type="nucleotide sequence ID" value="NZ_CP123872.1"/>
</dbReference>
<name>A0AA52EHE1_9PROT</name>
<evidence type="ECO:0000313" key="1">
    <source>
        <dbReference type="EMBL" id="WND03198.1"/>
    </source>
</evidence>